<accession>A0A451B9S7</accession>
<evidence type="ECO:0000313" key="1">
    <source>
        <dbReference type="EMBL" id="VFK30075.1"/>
    </source>
</evidence>
<evidence type="ECO:0008006" key="3">
    <source>
        <dbReference type="Google" id="ProtNLM"/>
    </source>
</evidence>
<dbReference type="EMBL" id="CAADGH010000014">
    <property type="protein sequence ID" value="VFK75039.1"/>
    <property type="molecule type" value="Genomic_DNA"/>
</dbReference>
<evidence type="ECO:0000313" key="2">
    <source>
        <dbReference type="EMBL" id="VFK75039.1"/>
    </source>
</evidence>
<organism evidence="2">
    <name type="scientific">Candidatus Kentrum sp. MB</name>
    <dbReference type="NCBI Taxonomy" id="2138164"/>
    <lineage>
        <taxon>Bacteria</taxon>
        <taxon>Pseudomonadati</taxon>
        <taxon>Pseudomonadota</taxon>
        <taxon>Gammaproteobacteria</taxon>
        <taxon>Candidatus Kentrum</taxon>
    </lineage>
</organism>
<dbReference type="SUPFAM" id="SSF56300">
    <property type="entry name" value="Metallo-dependent phosphatases"/>
    <property type="match status" value="1"/>
</dbReference>
<sequence length="114" mass="13247">MVDALVKRFGLDSSRVVIVPGNHDLNWDRSEAAYPFMPKSKLPPELPEDRHIPAGEAGALVRDDEKYRQRFAPFNEHFYRHVYPGEAYSLDEAEQFLWLERPEDRVLFLGLNSC</sequence>
<dbReference type="AlphaFoldDB" id="A0A451B9S7"/>
<protein>
    <recommendedName>
        <fullName evidence="3">Calcineurin-like phosphoesterase</fullName>
    </recommendedName>
</protein>
<dbReference type="InterPro" id="IPR029052">
    <property type="entry name" value="Metallo-depent_PP-like"/>
</dbReference>
<dbReference type="EMBL" id="CAADFQ010000013">
    <property type="protein sequence ID" value="VFK30075.1"/>
    <property type="molecule type" value="Genomic_DNA"/>
</dbReference>
<proteinExistence type="predicted"/>
<reference evidence="2" key="1">
    <citation type="submission" date="2019-02" db="EMBL/GenBank/DDBJ databases">
        <authorList>
            <person name="Gruber-Vodicka R. H."/>
            <person name="Seah K. B. B."/>
        </authorList>
    </citation>
    <scope>NUCLEOTIDE SEQUENCE</scope>
    <source>
        <strain evidence="2">BECK_BZ198</strain>
        <strain evidence="1">BECK_BZ199</strain>
    </source>
</reference>
<gene>
    <name evidence="2" type="ORF">BECKMB1821H_GA0114242_101435</name>
    <name evidence="1" type="ORF">BECKMB1821I_GA0114274_101335</name>
</gene>
<name>A0A451B9S7_9GAMM</name>